<dbReference type="PRINTS" id="PR00131">
    <property type="entry name" value="GLHYDRLASE1"/>
</dbReference>
<dbReference type="FunFam" id="3.20.20.80:FF:000041">
    <property type="entry name" value="Beta-glucosidase 7"/>
    <property type="match status" value="1"/>
</dbReference>
<dbReference type="PANTHER" id="PTHR10353:SF137">
    <property type="entry name" value="MYROSINASE 3-RELATED"/>
    <property type="match status" value="1"/>
</dbReference>
<evidence type="ECO:0000313" key="5">
    <source>
        <dbReference type="EMBL" id="KAK4777778.1"/>
    </source>
</evidence>
<keyword evidence="3" id="KW-0326">Glycosidase</keyword>
<dbReference type="GO" id="GO:0005975">
    <property type="term" value="P:carbohydrate metabolic process"/>
    <property type="evidence" value="ECO:0007669"/>
    <property type="project" value="InterPro"/>
</dbReference>
<keyword evidence="6" id="KW-1185">Reference proteome</keyword>
<accession>A0AAN7KWQ1</accession>
<reference evidence="5 6" key="1">
    <citation type="journal article" date="2023" name="Hortic Res">
        <title>Pangenome of water caltrop reveals structural variations and asymmetric subgenome divergence after allopolyploidization.</title>
        <authorList>
            <person name="Zhang X."/>
            <person name="Chen Y."/>
            <person name="Wang L."/>
            <person name="Yuan Y."/>
            <person name="Fang M."/>
            <person name="Shi L."/>
            <person name="Lu R."/>
            <person name="Comes H.P."/>
            <person name="Ma Y."/>
            <person name="Chen Y."/>
            <person name="Huang G."/>
            <person name="Zhou Y."/>
            <person name="Zheng Z."/>
            <person name="Qiu Y."/>
        </authorList>
    </citation>
    <scope>NUCLEOTIDE SEQUENCE [LARGE SCALE GENOMIC DNA]</scope>
    <source>
        <tissue evidence="5">Roots</tissue>
    </source>
</reference>
<dbReference type="GO" id="GO:0008422">
    <property type="term" value="F:beta-glucosidase activity"/>
    <property type="evidence" value="ECO:0007669"/>
    <property type="project" value="TreeGrafter"/>
</dbReference>
<dbReference type="SUPFAM" id="SSF51445">
    <property type="entry name" value="(Trans)glycosidases"/>
    <property type="match status" value="1"/>
</dbReference>
<protein>
    <recommendedName>
        <fullName evidence="7">Beta-glucosidase 12-like</fullName>
    </recommendedName>
</protein>
<comment type="similarity">
    <text evidence="1 4">Belongs to the glycosyl hydrolase 1 family.</text>
</comment>
<organism evidence="5 6">
    <name type="scientific">Trapa incisa</name>
    <dbReference type="NCBI Taxonomy" id="236973"/>
    <lineage>
        <taxon>Eukaryota</taxon>
        <taxon>Viridiplantae</taxon>
        <taxon>Streptophyta</taxon>
        <taxon>Embryophyta</taxon>
        <taxon>Tracheophyta</taxon>
        <taxon>Spermatophyta</taxon>
        <taxon>Magnoliopsida</taxon>
        <taxon>eudicotyledons</taxon>
        <taxon>Gunneridae</taxon>
        <taxon>Pentapetalae</taxon>
        <taxon>rosids</taxon>
        <taxon>malvids</taxon>
        <taxon>Myrtales</taxon>
        <taxon>Lythraceae</taxon>
        <taxon>Trapa</taxon>
    </lineage>
</organism>
<dbReference type="Proteomes" id="UP001345219">
    <property type="component" value="Chromosome 14"/>
</dbReference>
<keyword evidence="2" id="KW-0378">Hydrolase</keyword>
<evidence type="ECO:0008006" key="7">
    <source>
        <dbReference type="Google" id="ProtNLM"/>
    </source>
</evidence>
<dbReference type="PANTHER" id="PTHR10353">
    <property type="entry name" value="GLYCOSYL HYDROLASE"/>
    <property type="match status" value="1"/>
</dbReference>
<evidence type="ECO:0000313" key="6">
    <source>
        <dbReference type="Proteomes" id="UP001345219"/>
    </source>
</evidence>
<dbReference type="AlphaFoldDB" id="A0AAN7KWQ1"/>
<dbReference type="EMBL" id="JAXIOK010000002">
    <property type="protein sequence ID" value="KAK4777778.1"/>
    <property type="molecule type" value="Genomic_DNA"/>
</dbReference>
<dbReference type="Pfam" id="PF00232">
    <property type="entry name" value="Glyco_hydro_1"/>
    <property type="match status" value="1"/>
</dbReference>
<evidence type="ECO:0000256" key="1">
    <source>
        <dbReference type="ARBA" id="ARBA00010838"/>
    </source>
</evidence>
<proteinExistence type="inferred from homology"/>
<evidence type="ECO:0000256" key="2">
    <source>
        <dbReference type="ARBA" id="ARBA00022801"/>
    </source>
</evidence>
<gene>
    <name evidence="5" type="ORF">SAY87_017965</name>
</gene>
<sequence length="347" mass="39842">MQQNASFNFNLFIRDDFRDYVDLCFKEFGDRVKHWASMNEPYMFTTGGYSTGILAPGRCSPWVANCTGGNSATEPYLVSHHLLLAHAATVKLYREKYQASQKGKIGIVLICFGYEPYSSSKADIDAARRAIDFMLGLYLEPIVKGDYPKTVRSIVGKRLPRFTKEQSKMLKGSLDFLGLNYYTTYYAQNGSPSNPHQLSFSTDPQVNVLYKRNGVYIGAQAASSWLYVYPKGIRDLVLYIKNTYGGFDIYITENGVDEANNSTLPLGKQLADNTRVDYYFRHLWYLQQSIKEGAPVKGYFAWSLLDNFEWNSGYTVRFGINYVDYNNGLKRHPKYSSLWFRDFLKKY</sequence>
<evidence type="ECO:0000256" key="3">
    <source>
        <dbReference type="ARBA" id="ARBA00023295"/>
    </source>
</evidence>
<comment type="caution">
    <text evidence="5">The sequence shown here is derived from an EMBL/GenBank/DDBJ whole genome shotgun (WGS) entry which is preliminary data.</text>
</comment>
<dbReference type="InterPro" id="IPR017853">
    <property type="entry name" value="GH"/>
</dbReference>
<dbReference type="InterPro" id="IPR001360">
    <property type="entry name" value="Glyco_hydro_1"/>
</dbReference>
<name>A0AAN7KWQ1_9MYRT</name>
<dbReference type="Gene3D" id="3.20.20.80">
    <property type="entry name" value="Glycosidases"/>
    <property type="match status" value="1"/>
</dbReference>
<evidence type="ECO:0000256" key="4">
    <source>
        <dbReference type="RuleBase" id="RU003690"/>
    </source>
</evidence>